<dbReference type="Proteomes" id="UP000784294">
    <property type="component" value="Unassembled WGS sequence"/>
</dbReference>
<reference evidence="1" key="1">
    <citation type="submission" date="2018-11" db="EMBL/GenBank/DDBJ databases">
        <authorList>
            <consortium name="Pathogen Informatics"/>
        </authorList>
    </citation>
    <scope>NUCLEOTIDE SEQUENCE</scope>
</reference>
<accession>A0A448XDJ9</accession>
<evidence type="ECO:0000313" key="2">
    <source>
        <dbReference type="Proteomes" id="UP000784294"/>
    </source>
</evidence>
<evidence type="ECO:0000313" key="1">
    <source>
        <dbReference type="EMBL" id="VEL34051.1"/>
    </source>
</evidence>
<dbReference type="EMBL" id="CAAALY010246898">
    <property type="protein sequence ID" value="VEL34051.1"/>
    <property type="molecule type" value="Genomic_DNA"/>
</dbReference>
<dbReference type="AlphaFoldDB" id="A0A448XDJ9"/>
<organism evidence="1 2">
    <name type="scientific">Protopolystoma xenopodis</name>
    <dbReference type="NCBI Taxonomy" id="117903"/>
    <lineage>
        <taxon>Eukaryota</taxon>
        <taxon>Metazoa</taxon>
        <taxon>Spiralia</taxon>
        <taxon>Lophotrochozoa</taxon>
        <taxon>Platyhelminthes</taxon>
        <taxon>Monogenea</taxon>
        <taxon>Polyopisthocotylea</taxon>
        <taxon>Polystomatidea</taxon>
        <taxon>Polystomatidae</taxon>
        <taxon>Protopolystoma</taxon>
    </lineage>
</organism>
<gene>
    <name evidence="1" type="ORF">PXEA_LOCUS27491</name>
</gene>
<sequence length="71" mass="8344">MTMLMVSKNWTKTENMVPDNPIWGMLDLSCKRVEAKRRFTLHQILKALFVSLYHVDNPFVSNLGYRDTDIL</sequence>
<keyword evidence="2" id="KW-1185">Reference proteome</keyword>
<protein>
    <submittedName>
        <fullName evidence="1">Uncharacterized protein</fullName>
    </submittedName>
</protein>
<name>A0A448XDJ9_9PLAT</name>
<proteinExistence type="predicted"/>
<comment type="caution">
    <text evidence="1">The sequence shown here is derived from an EMBL/GenBank/DDBJ whole genome shotgun (WGS) entry which is preliminary data.</text>
</comment>